<comment type="caution">
    <text evidence="1">The sequence shown here is derived from an EMBL/GenBank/DDBJ whole genome shotgun (WGS) entry which is preliminary data.</text>
</comment>
<evidence type="ECO:0000313" key="1">
    <source>
        <dbReference type="EMBL" id="MPN44928.1"/>
    </source>
</evidence>
<name>A0A645I0Z8_9ZZZZ</name>
<proteinExistence type="predicted"/>
<reference evidence="1" key="1">
    <citation type="submission" date="2019-08" db="EMBL/GenBank/DDBJ databases">
        <authorList>
            <person name="Kucharzyk K."/>
            <person name="Murdoch R.W."/>
            <person name="Higgins S."/>
            <person name="Loffler F."/>
        </authorList>
    </citation>
    <scope>NUCLEOTIDE SEQUENCE</scope>
</reference>
<gene>
    <name evidence="1" type="ORF">SDC9_192495</name>
</gene>
<dbReference type="AlphaFoldDB" id="A0A645I0Z8"/>
<sequence>MHQRAGEAHPLLHPLRQPGEVFVPDAAEVGELLDFGERPGARRPLQPEAAGEKVEVLPDPDVAEVRQRIRHVTDQPPHFVRVADRRYAVIKDVARIGIVERAHDLDRRGFPRTVRPDEAEDVPGGKFERNVIHRFGHAERADQIANLNFHLWSLPQNCICRSRYVRLRIDPA</sequence>
<organism evidence="1">
    <name type="scientific">bioreactor metagenome</name>
    <dbReference type="NCBI Taxonomy" id="1076179"/>
    <lineage>
        <taxon>unclassified sequences</taxon>
        <taxon>metagenomes</taxon>
        <taxon>ecological metagenomes</taxon>
    </lineage>
</organism>
<dbReference type="AntiFam" id="ANF00095">
    <property type="entry name" value="Shadow ORF (opposite ABC transporters)"/>
</dbReference>
<dbReference type="EMBL" id="VSSQ01104447">
    <property type="protein sequence ID" value="MPN44928.1"/>
    <property type="molecule type" value="Genomic_DNA"/>
</dbReference>
<accession>A0A645I0Z8</accession>
<protein>
    <submittedName>
        <fullName evidence="1">Uncharacterized protein</fullName>
    </submittedName>
</protein>